<sequence length="12" mass="1362">MHRRADNSCADS</sequence>
<evidence type="ECO:0000313" key="1">
    <source>
        <dbReference type="EMBL" id="JAE33398.1"/>
    </source>
</evidence>
<accession>A0A0A9HKH7</accession>
<name>A0A0A9HKH7_ARUDO</name>
<reference evidence="1" key="1">
    <citation type="submission" date="2014-09" db="EMBL/GenBank/DDBJ databases">
        <authorList>
            <person name="Magalhaes I.L.F."/>
            <person name="Oliveira U."/>
            <person name="Santos F.R."/>
            <person name="Vidigal T.H.D.A."/>
            <person name="Brescovit A.D."/>
            <person name="Santos A.J."/>
        </authorList>
    </citation>
    <scope>NUCLEOTIDE SEQUENCE</scope>
    <source>
        <tissue evidence="1">Shoot tissue taken approximately 20 cm above the soil surface</tissue>
    </source>
</reference>
<protein>
    <submittedName>
        <fullName evidence="1">Uncharacterized protein</fullName>
    </submittedName>
</protein>
<dbReference type="EMBL" id="GBRH01164498">
    <property type="protein sequence ID" value="JAE33398.1"/>
    <property type="molecule type" value="Transcribed_RNA"/>
</dbReference>
<reference evidence="1" key="2">
    <citation type="journal article" date="2015" name="Data Brief">
        <title>Shoot transcriptome of the giant reed, Arundo donax.</title>
        <authorList>
            <person name="Barrero R.A."/>
            <person name="Guerrero F.D."/>
            <person name="Moolhuijzen P."/>
            <person name="Goolsby J.A."/>
            <person name="Tidwell J."/>
            <person name="Bellgard S.E."/>
            <person name="Bellgard M.I."/>
        </authorList>
    </citation>
    <scope>NUCLEOTIDE SEQUENCE</scope>
    <source>
        <tissue evidence="1">Shoot tissue taken approximately 20 cm above the soil surface</tissue>
    </source>
</reference>
<proteinExistence type="predicted"/>
<organism evidence="1">
    <name type="scientific">Arundo donax</name>
    <name type="common">Giant reed</name>
    <name type="synonym">Donax arundinaceus</name>
    <dbReference type="NCBI Taxonomy" id="35708"/>
    <lineage>
        <taxon>Eukaryota</taxon>
        <taxon>Viridiplantae</taxon>
        <taxon>Streptophyta</taxon>
        <taxon>Embryophyta</taxon>
        <taxon>Tracheophyta</taxon>
        <taxon>Spermatophyta</taxon>
        <taxon>Magnoliopsida</taxon>
        <taxon>Liliopsida</taxon>
        <taxon>Poales</taxon>
        <taxon>Poaceae</taxon>
        <taxon>PACMAD clade</taxon>
        <taxon>Arundinoideae</taxon>
        <taxon>Arundineae</taxon>
        <taxon>Arundo</taxon>
    </lineage>
</organism>